<feature type="disulfide bond" evidence="6">
    <location>
        <begin position="45"/>
        <end position="98"/>
    </location>
</feature>
<evidence type="ECO:0000256" key="4">
    <source>
        <dbReference type="ARBA" id="ARBA00023157"/>
    </source>
</evidence>
<dbReference type="PROSITE" id="PS00281">
    <property type="entry name" value="BOWMAN_BIRK"/>
    <property type="match status" value="1"/>
</dbReference>
<feature type="signal peptide" evidence="8">
    <location>
        <begin position="1"/>
        <end position="27"/>
    </location>
</feature>
<evidence type="ECO:0000256" key="1">
    <source>
        <dbReference type="ARBA" id="ARBA00008506"/>
    </source>
</evidence>
<dbReference type="PANTHER" id="PTHR33479:SF18">
    <property type="entry name" value="INHIBITOR, PUTATIVE-RELATED"/>
    <property type="match status" value="1"/>
</dbReference>
<name>A0A6G7NNP3_9FABA</name>
<protein>
    <submittedName>
        <fullName evidence="10">Bowman-Birk type wound-induced trypsin inhibitor-like protein</fullName>
    </submittedName>
</protein>
<feature type="domain" description="Bowman-Birk serine protease inhibitors family" evidence="9">
    <location>
        <begin position="61"/>
        <end position="75"/>
    </location>
</feature>
<evidence type="ECO:0000256" key="3">
    <source>
        <dbReference type="ARBA" id="ARBA00022900"/>
    </source>
</evidence>
<evidence type="ECO:0000259" key="9">
    <source>
        <dbReference type="PROSITE" id="PS00281"/>
    </source>
</evidence>
<dbReference type="EMBL" id="MK606412">
    <property type="protein sequence ID" value="QIJ55471.1"/>
    <property type="molecule type" value="mRNA"/>
</dbReference>
<dbReference type="AlphaFoldDB" id="A0A6G7NNP3"/>
<feature type="disulfide bond" evidence="6">
    <location>
        <begin position="51"/>
        <end position="59"/>
    </location>
</feature>
<keyword evidence="2 7" id="KW-0646">Protease inhibitor</keyword>
<feature type="disulfide bond" evidence="6">
    <location>
        <begin position="49"/>
        <end position="94"/>
    </location>
</feature>
<evidence type="ECO:0000256" key="7">
    <source>
        <dbReference type="RuleBase" id="RU003856"/>
    </source>
</evidence>
<dbReference type="GO" id="GO:0004867">
    <property type="term" value="F:serine-type endopeptidase inhibitor activity"/>
    <property type="evidence" value="ECO:0007669"/>
    <property type="project" value="UniProtKB-KW"/>
</dbReference>
<feature type="disulfide bond" evidence="6">
    <location>
        <begin position="68"/>
        <end position="75"/>
    </location>
</feature>
<organism evidence="10">
    <name type="scientific">Cajanus platycarpus</name>
    <dbReference type="NCBI Taxonomy" id="2094123"/>
    <lineage>
        <taxon>Eukaryota</taxon>
        <taxon>Viridiplantae</taxon>
        <taxon>Streptophyta</taxon>
        <taxon>Embryophyta</taxon>
        <taxon>Tracheophyta</taxon>
        <taxon>Spermatophyta</taxon>
        <taxon>Magnoliopsida</taxon>
        <taxon>eudicotyledons</taxon>
        <taxon>Gunneridae</taxon>
        <taxon>Pentapetalae</taxon>
        <taxon>rosids</taxon>
        <taxon>fabids</taxon>
        <taxon>Fabales</taxon>
        <taxon>Fabaceae</taxon>
        <taxon>Papilionoideae</taxon>
        <taxon>50 kb inversion clade</taxon>
        <taxon>NPAAA clade</taxon>
        <taxon>indigoferoid/millettioid clade</taxon>
        <taxon>Phaseoleae</taxon>
        <taxon>Cajanus</taxon>
    </lineage>
</organism>
<dbReference type="FunFam" id="2.10.69.10:FF:000001">
    <property type="entry name" value="Bowman-Birk type proteinase inhibitor"/>
    <property type="match status" value="1"/>
</dbReference>
<dbReference type="PANTHER" id="PTHR33479">
    <property type="entry name" value="BOWMAN-BIRK TYPE BRAN TRYPSIN INHIBITOR"/>
    <property type="match status" value="1"/>
</dbReference>
<dbReference type="SMART" id="SM00269">
    <property type="entry name" value="BowB"/>
    <property type="match status" value="1"/>
</dbReference>
<dbReference type="InterPro" id="IPR035995">
    <property type="entry name" value="Bowman-Birk_prot_inh"/>
</dbReference>
<dbReference type="InterPro" id="IPR000877">
    <property type="entry name" value="Prot_inh_BBI"/>
</dbReference>
<evidence type="ECO:0000256" key="2">
    <source>
        <dbReference type="ARBA" id="ARBA00022690"/>
    </source>
</evidence>
<evidence type="ECO:0000256" key="6">
    <source>
        <dbReference type="PIRSR" id="PIRSR600877-51"/>
    </source>
</evidence>
<feature type="site" description="Reactive bond for trypsin" evidence="5">
    <location>
        <begin position="79"/>
        <end position="80"/>
    </location>
</feature>
<feature type="disulfide bond" evidence="6">
    <location>
        <begin position="72"/>
        <end position="87"/>
    </location>
</feature>
<dbReference type="Pfam" id="PF00228">
    <property type="entry name" value="Bowman-Birk_leg"/>
    <property type="match status" value="2"/>
</dbReference>
<sequence>MELKAMVKVGLLLFLLGFTATATTVEARFDPSSFMSQILSTTKACCDECSCTKSIPPQCRCEDVGETCHSACKTCICTRSIPPQCRCADITDFCYQPCTNDVQNEVH</sequence>
<keyword evidence="4 6" id="KW-1015">Disulfide bond</keyword>
<dbReference type="CDD" id="cd00023">
    <property type="entry name" value="BBI"/>
    <property type="match status" value="1"/>
</dbReference>
<dbReference type="SUPFAM" id="SSF57247">
    <property type="entry name" value="Bowman-Birk inhibitor, BBI"/>
    <property type="match status" value="1"/>
</dbReference>
<reference evidence="10" key="1">
    <citation type="submission" date="2019-03" db="EMBL/GenBank/DDBJ databases">
        <authorList>
            <person name="Rathinam M."/>
            <person name="Mishra P."/>
            <person name="Singh N.K."/>
            <person name="Rao U."/>
            <person name="Sreevathsa R."/>
        </authorList>
    </citation>
    <scope>NUCLEOTIDE SEQUENCE</scope>
</reference>
<evidence type="ECO:0000256" key="8">
    <source>
        <dbReference type="SAM" id="SignalP"/>
    </source>
</evidence>
<feature type="chain" id="PRO_5026312641" evidence="8">
    <location>
        <begin position="28"/>
        <end position="107"/>
    </location>
</feature>
<evidence type="ECO:0000256" key="5">
    <source>
        <dbReference type="PIRSR" id="PIRSR600877-50"/>
    </source>
</evidence>
<accession>A0A6G7NNP3</accession>
<proteinExistence type="evidence at transcript level"/>
<feature type="site" description="Reactive bond for trypsin" evidence="5">
    <location>
        <begin position="53"/>
        <end position="54"/>
    </location>
</feature>
<feature type="disulfide bond" evidence="6">
    <location>
        <begin position="46"/>
        <end position="61"/>
    </location>
</feature>
<evidence type="ECO:0000313" key="10">
    <source>
        <dbReference type="EMBL" id="QIJ55471.1"/>
    </source>
</evidence>
<comment type="similarity">
    <text evidence="1 7">Belongs to the Bowman-Birk serine protease inhibitor family.</text>
</comment>
<dbReference type="Gene3D" id="2.10.69.10">
    <property type="entry name" value="Cysteine Protease (Bromelain) Inhibitor, subunit H"/>
    <property type="match status" value="1"/>
</dbReference>
<keyword evidence="3 7" id="KW-0722">Serine protease inhibitor</keyword>
<keyword evidence="8" id="KW-0732">Signal</keyword>
<feature type="disulfide bond" evidence="6">
    <location>
        <begin position="77"/>
        <end position="85"/>
    </location>
</feature>
<dbReference type="GO" id="GO:0005576">
    <property type="term" value="C:extracellular region"/>
    <property type="evidence" value="ECO:0007669"/>
    <property type="project" value="InterPro"/>
</dbReference>